<proteinExistence type="predicted"/>
<dbReference type="RefSeq" id="WP_394514299.1">
    <property type="nucleotide sequence ID" value="NZ_JBIGHX010000011.1"/>
</dbReference>
<evidence type="ECO:0000313" key="5">
    <source>
        <dbReference type="EMBL" id="MFG6464758.1"/>
    </source>
</evidence>
<evidence type="ECO:0000256" key="1">
    <source>
        <dbReference type="ARBA" id="ARBA00012528"/>
    </source>
</evidence>
<accession>A0ABW7GS11</accession>
<evidence type="ECO:0000256" key="3">
    <source>
        <dbReference type="SAM" id="Coils"/>
    </source>
</evidence>
<reference evidence="5 6" key="1">
    <citation type="submission" date="2024-08" db="EMBL/GenBank/DDBJ databases">
        <authorList>
            <person name="Lu H."/>
        </authorList>
    </citation>
    <scope>NUCLEOTIDE SEQUENCE [LARGE SCALE GENOMIC DNA]</scope>
    <source>
        <strain evidence="5 6">DXS20W</strain>
    </source>
</reference>
<keyword evidence="6" id="KW-1185">Reference proteome</keyword>
<comment type="catalytic activity">
    <reaction evidence="2">
        <text>2 GTP = 3',3'-c-di-GMP + 2 diphosphate</text>
        <dbReference type="Rhea" id="RHEA:24898"/>
        <dbReference type="ChEBI" id="CHEBI:33019"/>
        <dbReference type="ChEBI" id="CHEBI:37565"/>
        <dbReference type="ChEBI" id="CHEBI:58805"/>
        <dbReference type="EC" id="2.7.7.65"/>
    </reaction>
</comment>
<dbReference type="PROSITE" id="PS50887">
    <property type="entry name" value="GGDEF"/>
    <property type="match status" value="1"/>
</dbReference>
<feature type="domain" description="GGDEF" evidence="4">
    <location>
        <begin position="300"/>
        <end position="432"/>
    </location>
</feature>
<dbReference type="InterPro" id="IPR050469">
    <property type="entry name" value="Diguanylate_Cyclase"/>
</dbReference>
<dbReference type="InterPro" id="IPR029787">
    <property type="entry name" value="Nucleotide_cyclase"/>
</dbReference>
<dbReference type="Pfam" id="PF00990">
    <property type="entry name" value="GGDEF"/>
    <property type="match status" value="1"/>
</dbReference>
<dbReference type="SMART" id="SM00267">
    <property type="entry name" value="GGDEF"/>
    <property type="match status" value="1"/>
</dbReference>
<dbReference type="NCBIfam" id="TIGR00254">
    <property type="entry name" value="GGDEF"/>
    <property type="match status" value="1"/>
</dbReference>
<dbReference type="CDD" id="cd01949">
    <property type="entry name" value="GGDEF"/>
    <property type="match status" value="1"/>
</dbReference>
<dbReference type="PANTHER" id="PTHR45138:SF9">
    <property type="entry name" value="DIGUANYLATE CYCLASE DGCM-RELATED"/>
    <property type="match status" value="1"/>
</dbReference>
<name>A0ABW7GS11_9BURK</name>
<sequence length="442" mass="49460">MKPNLSYPSLLTAGIALTLATLAGLELLPARTLDLKAPGVANGPYLVTADGKQDGHNVRWLDEKRLHLRCHYPEAKPFMGCGLTFVLTHQDPTRGMDLSRYDKLNLELVYKGNAPSVRLAARNFDPRFAKVEDANSARFHSVNLRPRDITKPVALELSELTVPEWWIHQYNLDRAYNRPSLENASAVSIDIPYLEAGQTHELEVRRLTLEGQWISHDRVYLGILCSWLLGASLVVLRGWGQLRVSHRRQQREIDALTLRTRQLRIEQEQLRRLATIDELTGVLNRRGLEQALDDLEEQAHGMTLVLVDIDHFKRINDRFGHDRGDEVLRRVAAVVAGNLRASDIFGRWGGEEFLIACRGTRIRDAARLAEKLRERIERSEITGPVGRIELTASFGVALAPPGGSTADALKRADAALYAAKDAGRNRVEMDTSLQSDSPTTVG</sequence>
<feature type="coiled-coil region" evidence="3">
    <location>
        <begin position="246"/>
        <end position="305"/>
    </location>
</feature>
<organism evidence="5 6">
    <name type="scientific">Pelomonas lactea</name>
    <dbReference type="NCBI Taxonomy" id="3299030"/>
    <lineage>
        <taxon>Bacteria</taxon>
        <taxon>Pseudomonadati</taxon>
        <taxon>Pseudomonadota</taxon>
        <taxon>Betaproteobacteria</taxon>
        <taxon>Burkholderiales</taxon>
        <taxon>Sphaerotilaceae</taxon>
        <taxon>Roseateles</taxon>
    </lineage>
</organism>
<dbReference type="EC" id="2.7.7.65" evidence="1"/>
<comment type="caution">
    <text evidence="5">The sequence shown here is derived from an EMBL/GenBank/DDBJ whole genome shotgun (WGS) entry which is preliminary data.</text>
</comment>
<dbReference type="PANTHER" id="PTHR45138">
    <property type="entry name" value="REGULATORY COMPONENTS OF SENSORY TRANSDUCTION SYSTEM"/>
    <property type="match status" value="1"/>
</dbReference>
<evidence type="ECO:0000259" key="4">
    <source>
        <dbReference type="PROSITE" id="PS50887"/>
    </source>
</evidence>
<keyword evidence="3" id="KW-0175">Coiled coil</keyword>
<dbReference type="InterPro" id="IPR043128">
    <property type="entry name" value="Rev_trsase/Diguanyl_cyclase"/>
</dbReference>
<dbReference type="SUPFAM" id="SSF55073">
    <property type="entry name" value="Nucleotide cyclase"/>
    <property type="match status" value="1"/>
</dbReference>
<dbReference type="Proteomes" id="UP001606302">
    <property type="component" value="Unassembled WGS sequence"/>
</dbReference>
<dbReference type="Gene3D" id="3.30.70.270">
    <property type="match status" value="1"/>
</dbReference>
<dbReference type="EMBL" id="JBIGHX010000011">
    <property type="protein sequence ID" value="MFG6464758.1"/>
    <property type="molecule type" value="Genomic_DNA"/>
</dbReference>
<dbReference type="InterPro" id="IPR000160">
    <property type="entry name" value="GGDEF_dom"/>
</dbReference>
<protein>
    <recommendedName>
        <fullName evidence="1">diguanylate cyclase</fullName>
        <ecNumber evidence="1">2.7.7.65</ecNumber>
    </recommendedName>
</protein>
<gene>
    <name evidence="5" type="ORF">ACG04Q_24515</name>
</gene>
<evidence type="ECO:0000256" key="2">
    <source>
        <dbReference type="ARBA" id="ARBA00034247"/>
    </source>
</evidence>
<evidence type="ECO:0000313" key="6">
    <source>
        <dbReference type="Proteomes" id="UP001606302"/>
    </source>
</evidence>